<dbReference type="PANTHER" id="PTHR37691:SF1">
    <property type="entry name" value="BLR3518 PROTEIN"/>
    <property type="match status" value="1"/>
</dbReference>
<dbReference type="Proteomes" id="UP001169069">
    <property type="component" value="Unassembled WGS sequence"/>
</dbReference>
<gene>
    <name evidence="2" type="ORF">PGH07_00665</name>
</gene>
<protein>
    <submittedName>
        <fullName evidence="2">DsrE family protein</fullName>
    </submittedName>
</protein>
<dbReference type="Gene3D" id="3.40.1260.10">
    <property type="entry name" value="DsrEFH-like"/>
    <property type="match status" value="1"/>
</dbReference>
<accession>A0ABT7QV22</accession>
<feature type="signal peptide" evidence="1">
    <location>
        <begin position="1"/>
        <end position="18"/>
    </location>
</feature>
<dbReference type="PANTHER" id="PTHR37691">
    <property type="entry name" value="BLR3518 PROTEIN"/>
    <property type="match status" value="1"/>
</dbReference>
<name>A0ABT7QV22_9BACT</name>
<proteinExistence type="predicted"/>
<comment type="caution">
    <text evidence="2">The sequence shown here is derived from an EMBL/GenBank/DDBJ whole genome shotgun (WGS) entry which is preliminary data.</text>
</comment>
<dbReference type="InterPro" id="IPR003787">
    <property type="entry name" value="Sulphur_relay_DsrE/F-like"/>
</dbReference>
<reference evidence="2" key="1">
    <citation type="submission" date="2023-01" db="EMBL/GenBank/DDBJ databases">
        <title>Sulfurovum sp. zt1-1 genome assembly.</title>
        <authorList>
            <person name="Wang J."/>
        </authorList>
    </citation>
    <scope>NUCLEOTIDE SEQUENCE</scope>
    <source>
        <strain evidence="2">Zt1-1</strain>
    </source>
</reference>
<keyword evidence="1" id="KW-0732">Signal</keyword>
<sequence>MIKKYLFSFIFLTCVIFAQDTAKWITPEISGYGKITYDPNLALIPKTDKDYKVIFKITNANEKEGVNSQLWHIARLVNLLSISGVKKKNIHIVAVISGDATPVVLNDIAYKKIYKKSNPNIHLINSLKDAGVELYVCSQAASERHFDFHQDINEKITVSLSALTTLIYFQQLEYILIQ</sequence>
<dbReference type="Pfam" id="PF02635">
    <property type="entry name" value="DsrE"/>
    <property type="match status" value="1"/>
</dbReference>
<evidence type="ECO:0000313" key="3">
    <source>
        <dbReference type="Proteomes" id="UP001169069"/>
    </source>
</evidence>
<organism evidence="2 3">
    <name type="scientific">Sulfurovum zhangzhouensis</name>
    <dbReference type="NCBI Taxonomy" id="3019067"/>
    <lineage>
        <taxon>Bacteria</taxon>
        <taxon>Pseudomonadati</taxon>
        <taxon>Campylobacterota</taxon>
        <taxon>Epsilonproteobacteria</taxon>
        <taxon>Campylobacterales</taxon>
        <taxon>Sulfurovaceae</taxon>
        <taxon>Sulfurovum</taxon>
    </lineage>
</organism>
<dbReference type="RefSeq" id="WP_289411962.1">
    <property type="nucleotide sequence ID" value="NZ_JAQIBD010000001.1"/>
</dbReference>
<dbReference type="InterPro" id="IPR027396">
    <property type="entry name" value="DsrEFH-like"/>
</dbReference>
<dbReference type="EMBL" id="JAQIBD010000001">
    <property type="protein sequence ID" value="MDM5270685.1"/>
    <property type="molecule type" value="Genomic_DNA"/>
</dbReference>
<feature type="chain" id="PRO_5046744286" evidence="1">
    <location>
        <begin position="19"/>
        <end position="178"/>
    </location>
</feature>
<evidence type="ECO:0000256" key="1">
    <source>
        <dbReference type="SAM" id="SignalP"/>
    </source>
</evidence>
<evidence type="ECO:0000313" key="2">
    <source>
        <dbReference type="EMBL" id="MDM5270685.1"/>
    </source>
</evidence>
<keyword evidence="3" id="KW-1185">Reference proteome</keyword>
<dbReference type="SUPFAM" id="SSF75169">
    <property type="entry name" value="DsrEFH-like"/>
    <property type="match status" value="1"/>
</dbReference>